<feature type="region of interest" description="Disordered" evidence="1">
    <location>
        <begin position="60"/>
        <end position="103"/>
    </location>
</feature>
<feature type="compositionally biased region" description="Acidic residues" evidence="1">
    <location>
        <begin position="70"/>
        <end position="103"/>
    </location>
</feature>
<protein>
    <submittedName>
        <fullName evidence="2">Uncharacterized protein</fullName>
    </submittedName>
</protein>
<evidence type="ECO:0000256" key="1">
    <source>
        <dbReference type="SAM" id="MobiDB-lite"/>
    </source>
</evidence>
<sequence>MSKNEYINKIKKLEDIDSVEVEYADGEKVEFKTDEGIDLASFLEKIDWDQVEDVEVELVNGEKTGIKLGDDDEDDDESYSDDDDDEDDDEAYSDDDDDDDEDD</sequence>
<comment type="caution">
    <text evidence="2">The sequence shown here is derived from an EMBL/GenBank/DDBJ whole genome shotgun (WGS) entry which is preliminary data.</text>
</comment>
<evidence type="ECO:0000313" key="2">
    <source>
        <dbReference type="EMBL" id="MCY9533304.1"/>
    </source>
</evidence>
<feature type="non-terminal residue" evidence="2">
    <location>
        <position position="103"/>
    </location>
</feature>
<name>A0ABT4EHU2_PAEAL</name>
<dbReference type="EMBL" id="JAMDLY010000031">
    <property type="protein sequence ID" value="MCY9533304.1"/>
    <property type="molecule type" value="Genomic_DNA"/>
</dbReference>
<gene>
    <name evidence="2" type="ORF">M5X04_28805</name>
</gene>
<reference evidence="2 3" key="1">
    <citation type="submission" date="2022-05" db="EMBL/GenBank/DDBJ databases">
        <title>Genome Sequencing of Bee-Associated Microbes.</title>
        <authorList>
            <person name="Dunlap C."/>
        </authorList>
    </citation>
    <scope>NUCLEOTIDE SEQUENCE [LARGE SCALE GENOMIC DNA]</scope>
    <source>
        <strain evidence="2 3">NRRL NRS-750</strain>
    </source>
</reference>
<organism evidence="2 3">
    <name type="scientific">Paenibacillus alvei</name>
    <name type="common">Bacillus alvei</name>
    <dbReference type="NCBI Taxonomy" id="44250"/>
    <lineage>
        <taxon>Bacteria</taxon>
        <taxon>Bacillati</taxon>
        <taxon>Bacillota</taxon>
        <taxon>Bacilli</taxon>
        <taxon>Bacillales</taxon>
        <taxon>Paenibacillaceae</taxon>
        <taxon>Paenibacillus</taxon>
    </lineage>
</organism>
<proteinExistence type="predicted"/>
<dbReference type="RefSeq" id="WP_268633132.1">
    <property type="nucleotide sequence ID" value="NZ_JAMDLY010000031.1"/>
</dbReference>
<keyword evidence="3" id="KW-1185">Reference proteome</keyword>
<evidence type="ECO:0000313" key="3">
    <source>
        <dbReference type="Proteomes" id="UP001527090"/>
    </source>
</evidence>
<dbReference type="Proteomes" id="UP001527090">
    <property type="component" value="Unassembled WGS sequence"/>
</dbReference>
<accession>A0ABT4EHU2</accession>